<gene>
    <name evidence="2" type="ORF">CRG98_008784</name>
</gene>
<sequence>MRPHGKVDTPKPRDPKARNAGPDESPHSGPYNPEPSTTESNTPMYTPSHHFTPGNVYVEDDFDRVCESWIPDRGARGPSVEPVKLIYCYQEMSKLEHSWSRFAQGIDHHGSTNCIAKIVNRFLETQAYFSLRALAQLDQFIDFTVSKRASQVYLVPLDPGDSTALDLRVINRLCENPVKAKDLVDLSGSGLKGTSIFQPELPEVRTVRVDPTTLGTNDHYGHLDGSLGYPRPLTLPQNSIGSLRGDVRPDLCQSGLSTLPVGSVATIRVCSSQNSPNPTHQRSNPTLEGPIPPLGTRYDHSRLRGARTFILLLCLWSFKGF</sequence>
<evidence type="ECO:0000256" key="1">
    <source>
        <dbReference type="SAM" id="MobiDB-lite"/>
    </source>
</evidence>
<dbReference type="AlphaFoldDB" id="A0A2I0KQR5"/>
<keyword evidence="3" id="KW-1185">Reference proteome</keyword>
<protein>
    <submittedName>
        <fullName evidence="2">Uncharacterized protein</fullName>
    </submittedName>
</protein>
<feature type="compositionally biased region" description="Basic and acidic residues" evidence="1">
    <location>
        <begin position="1"/>
        <end position="17"/>
    </location>
</feature>
<proteinExistence type="predicted"/>
<feature type="region of interest" description="Disordered" evidence="1">
    <location>
        <begin position="1"/>
        <end position="48"/>
    </location>
</feature>
<dbReference type="EMBL" id="PGOL01000427">
    <property type="protein sequence ID" value="PKI70817.1"/>
    <property type="molecule type" value="Genomic_DNA"/>
</dbReference>
<reference evidence="2 3" key="1">
    <citation type="submission" date="2017-11" db="EMBL/GenBank/DDBJ databases">
        <title>De-novo sequencing of pomegranate (Punica granatum L.) genome.</title>
        <authorList>
            <person name="Akparov Z."/>
            <person name="Amiraslanov A."/>
            <person name="Hajiyeva S."/>
            <person name="Abbasov M."/>
            <person name="Kaur K."/>
            <person name="Hamwieh A."/>
            <person name="Solovyev V."/>
            <person name="Salamov A."/>
            <person name="Braich B."/>
            <person name="Kosarev P."/>
            <person name="Mahmoud A."/>
            <person name="Hajiyev E."/>
            <person name="Babayeva S."/>
            <person name="Izzatullayeva V."/>
            <person name="Mammadov A."/>
            <person name="Mammadov A."/>
            <person name="Sharifova S."/>
            <person name="Ojaghi J."/>
            <person name="Eynullazada K."/>
            <person name="Bayramov B."/>
            <person name="Abdulazimova A."/>
            <person name="Shahmuradov I."/>
        </authorList>
    </citation>
    <scope>NUCLEOTIDE SEQUENCE [LARGE SCALE GENOMIC DNA]</scope>
    <source>
        <strain evidence="3">cv. AG2017</strain>
        <tissue evidence="2">Leaf</tissue>
    </source>
</reference>
<feature type="region of interest" description="Disordered" evidence="1">
    <location>
        <begin position="271"/>
        <end position="293"/>
    </location>
</feature>
<accession>A0A2I0KQR5</accession>
<organism evidence="2 3">
    <name type="scientific">Punica granatum</name>
    <name type="common">Pomegranate</name>
    <dbReference type="NCBI Taxonomy" id="22663"/>
    <lineage>
        <taxon>Eukaryota</taxon>
        <taxon>Viridiplantae</taxon>
        <taxon>Streptophyta</taxon>
        <taxon>Embryophyta</taxon>
        <taxon>Tracheophyta</taxon>
        <taxon>Spermatophyta</taxon>
        <taxon>Magnoliopsida</taxon>
        <taxon>eudicotyledons</taxon>
        <taxon>Gunneridae</taxon>
        <taxon>Pentapetalae</taxon>
        <taxon>rosids</taxon>
        <taxon>malvids</taxon>
        <taxon>Myrtales</taxon>
        <taxon>Lythraceae</taxon>
        <taxon>Punica</taxon>
    </lineage>
</organism>
<name>A0A2I0KQR5_PUNGR</name>
<evidence type="ECO:0000313" key="3">
    <source>
        <dbReference type="Proteomes" id="UP000233551"/>
    </source>
</evidence>
<evidence type="ECO:0000313" key="2">
    <source>
        <dbReference type="EMBL" id="PKI70817.1"/>
    </source>
</evidence>
<dbReference type="Proteomes" id="UP000233551">
    <property type="component" value="Unassembled WGS sequence"/>
</dbReference>
<feature type="compositionally biased region" description="Polar residues" evidence="1">
    <location>
        <begin position="271"/>
        <end position="286"/>
    </location>
</feature>
<feature type="compositionally biased region" description="Polar residues" evidence="1">
    <location>
        <begin position="34"/>
        <end position="45"/>
    </location>
</feature>
<comment type="caution">
    <text evidence="2">The sequence shown here is derived from an EMBL/GenBank/DDBJ whole genome shotgun (WGS) entry which is preliminary data.</text>
</comment>